<evidence type="ECO:0008006" key="3">
    <source>
        <dbReference type="Google" id="ProtNLM"/>
    </source>
</evidence>
<reference evidence="1 2" key="1">
    <citation type="journal article" date="2014" name="Int. J. Syst. Evol. Microbiol.">
        <title>Nocardioides zeae sp. nov., isolated from the stem of Zea mays.</title>
        <authorList>
            <person name="Glaeser S.P."/>
            <person name="McInroy J.A."/>
            <person name="Busse H.J."/>
            <person name="Kampfer P."/>
        </authorList>
    </citation>
    <scope>NUCLEOTIDE SEQUENCE [LARGE SCALE GENOMIC DNA]</scope>
    <source>
        <strain evidence="1 2">JCM 30728</strain>
    </source>
</reference>
<dbReference type="RefSeq" id="WP_163770600.1">
    <property type="nucleotide sequence ID" value="NZ_JAAGXA010000001.1"/>
</dbReference>
<keyword evidence="2" id="KW-1185">Reference proteome</keyword>
<dbReference type="AlphaFoldDB" id="A0A6P0HF14"/>
<evidence type="ECO:0000313" key="2">
    <source>
        <dbReference type="Proteomes" id="UP000468687"/>
    </source>
</evidence>
<dbReference type="EMBL" id="JAAGXA010000001">
    <property type="protein sequence ID" value="NEN77298.1"/>
    <property type="molecule type" value="Genomic_DNA"/>
</dbReference>
<proteinExistence type="predicted"/>
<comment type="caution">
    <text evidence="1">The sequence shown here is derived from an EMBL/GenBank/DDBJ whole genome shotgun (WGS) entry which is preliminary data.</text>
</comment>
<dbReference type="Proteomes" id="UP000468687">
    <property type="component" value="Unassembled WGS sequence"/>
</dbReference>
<evidence type="ECO:0000313" key="1">
    <source>
        <dbReference type="EMBL" id="NEN77298.1"/>
    </source>
</evidence>
<name>A0A6P0HF14_9ACTN</name>
<sequence length="225" mass="23230">MGDVRGSAPEAGRQVVVVTSDRSLVAEVVAAALFDRSTETVVAPWPGTSGSRRRRGARPAAGLLLSDLDTVGAVQAAQLAMAGPTTSWIVVTAAPPGPLWGAMFEAGALGVLSSAAGLAEVRVRFRELAAGEHEVDPRAGRDLASWRRYGVERAVAAGRVPFLSDAERTLLDALEGADGLDAADVRRRAVEDADLLARALGRLGVSDVAGAVDALRTARAVDATD</sequence>
<organism evidence="1 2">
    <name type="scientific">Nocardioides zeae</name>
    <dbReference type="NCBI Taxonomy" id="1457234"/>
    <lineage>
        <taxon>Bacteria</taxon>
        <taxon>Bacillati</taxon>
        <taxon>Actinomycetota</taxon>
        <taxon>Actinomycetes</taxon>
        <taxon>Propionibacteriales</taxon>
        <taxon>Nocardioidaceae</taxon>
        <taxon>Nocardioides</taxon>
    </lineage>
</organism>
<protein>
    <recommendedName>
        <fullName evidence="3">Response regulator transcription factor</fullName>
    </recommendedName>
</protein>
<accession>A0A6P0HF14</accession>
<gene>
    <name evidence="1" type="ORF">G3T38_03310</name>
</gene>